<evidence type="ECO:0000313" key="2">
    <source>
        <dbReference type="EMBL" id="MCB2407931.1"/>
    </source>
</evidence>
<feature type="signal peptide" evidence="1">
    <location>
        <begin position="1"/>
        <end position="20"/>
    </location>
</feature>
<gene>
    <name evidence="2" type="ORF">LGH74_08080</name>
</gene>
<evidence type="ECO:0000313" key="3">
    <source>
        <dbReference type="Proteomes" id="UP001165296"/>
    </source>
</evidence>
<dbReference type="EMBL" id="JAJADR010000002">
    <property type="protein sequence ID" value="MCB2407931.1"/>
    <property type="molecule type" value="Genomic_DNA"/>
</dbReference>
<protein>
    <recommendedName>
        <fullName evidence="4">Lipoprotein</fullName>
    </recommendedName>
</protein>
<organism evidence="2 3">
    <name type="scientific">Hymenobacter lucidus</name>
    <dbReference type="NCBI Taxonomy" id="2880930"/>
    <lineage>
        <taxon>Bacteria</taxon>
        <taxon>Pseudomonadati</taxon>
        <taxon>Bacteroidota</taxon>
        <taxon>Cytophagia</taxon>
        <taxon>Cytophagales</taxon>
        <taxon>Hymenobacteraceae</taxon>
        <taxon>Hymenobacter</taxon>
    </lineage>
</organism>
<name>A0ABS8AT88_9BACT</name>
<evidence type="ECO:0000256" key="1">
    <source>
        <dbReference type="SAM" id="SignalP"/>
    </source>
</evidence>
<keyword evidence="3" id="KW-1185">Reference proteome</keyword>
<feature type="chain" id="PRO_5045365260" description="Lipoprotein" evidence="1">
    <location>
        <begin position="21"/>
        <end position="207"/>
    </location>
</feature>
<dbReference type="Proteomes" id="UP001165296">
    <property type="component" value="Unassembled WGS sequence"/>
</dbReference>
<proteinExistence type="predicted"/>
<dbReference type="RefSeq" id="WP_226174367.1">
    <property type="nucleotide sequence ID" value="NZ_JAJADR010000002.1"/>
</dbReference>
<accession>A0ABS8AT88</accession>
<evidence type="ECO:0008006" key="4">
    <source>
        <dbReference type="Google" id="ProtNLM"/>
    </source>
</evidence>
<keyword evidence="1" id="KW-0732">Signal</keyword>
<sequence>MKYLFLASALLCLAACQSNSGTDVTTTEPATPAQNTTEKTQAASATAETANPEYIEANMIIVNGKARDELSTKLLTSQLGRPDSIAKGAVECGGELETADNSNGDFWYYGNTRYEVAGNQAILASFDVTTGKFQGKVGQLVLNQNTTLEDVRRYYPVSAKEADVPSTSQPGEVMNLQYSYKGAPTEGSLSLIFKKGKLQEVEFFFPC</sequence>
<reference evidence="2" key="1">
    <citation type="submission" date="2021-10" db="EMBL/GenBank/DDBJ databases">
        <authorList>
            <person name="Dean J.D."/>
            <person name="Kim M.K."/>
            <person name="Newey C.N."/>
            <person name="Stoker T.S."/>
            <person name="Thompson D.W."/>
            <person name="Grose J.H."/>
        </authorList>
    </citation>
    <scope>NUCLEOTIDE SEQUENCE</scope>
    <source>
        <strain evidence="2">BT178</strain>
    </source>
</reference>
<comment type="caution">
    <text evidence="2">The sequence shown here is derived from an EMBL/GenBank/DDBJ whole genome shotgun (WGS) entry which is preliminary data.</text>
</comment>